<dbReference type="SUPFAM" id="SSF56112">
    <property type="entry name" value="Protein kinase-like (PK-like)"/>
    <property type="match status" value="1"/>
</dbReference>
<dbReference type="PROSITE" id="PS50011">
    <property type="entry name" value="PROTEIN_KINASE_DOM"/>
    <property type="match status" value="1"/>
</dbReference>
<protein>
    <recommendedName>
        <fullName evidence="5">Protein kinase domain-containing protein</fullName>
    </recommendedName>
</protein>
<evidence type="ECO:0000256" key="4">
    <source>
        <dbReference type="ARBA" id="ARBA00022840"/>
    </source>
</evidence>
<evidence type="ECO:0000256" key="3">
    <source>
        <dbReference type="ARBA" id="ARBA00022777"/>
    </source>
</evidence>
<keyword evidence="2" id="KW-0547">Nucleotide-binding</keyword>
<accession>A0AAN7JN45</accession>
<keyword evidence="7" id="KW-1185">Reference proteome</keyword>
<keyword evidence="1" id="KW-0808">Transferase</keyword>
<gene>
    <name evidence="6" type="ORF">SAY87_004033</name>
</gene>
<keyword evidence="3" id="KW-0418">Kinase</keyword>
<organism evidence="6 7">
    <name type="scientific">Trapa incisa</name>
    <dbReference type="NCBI Taxonomy" id="236973"/>
    <lineage>
        <taxon>Eukaryota</taxon>
        <taxon>Viridiplantae</taxon>
        <taxon>Streptophyta</taxon>
        <taxon>Embryophyta</taxon>
        <taxon>Tracheophyta</taxon>
        <taxon>Spermatophyta</taxon>
        <taxon>Magnoliopsida</taxon>
        <taxon>eudicotyledons</taxon>
        <taxon>Gunneridae</taxon>
        <taxon>Pentapetalae</taxon>
        <taxon>rosids</taxon>
        <taxon>malvids</taxon>
        <taxon>Myrtales</taxon>
        <taxon>Lythraceae</taxon>
        <taxon>Trapa</taxon>
    </lineage>
</organism>
<dbReference type="Pfam" id="PF07714">
    <property type="entry name" value="PK_Tyr_Ser-Thr"/>
    <property type="match status" value="1"/>
</dbReference>
<sequence length="136" mass="14953">MAPEYVIHGKLTEKAGVYSFGVLVLEIVCGPKNSTFMGGHCRSLLQMVWKLYKLNSLSEAVDASLEGDCPREEATHVLKIGLLCTQASAGDRPTMHQVLEMLMYSSSKIPEPNQPPFLNARAMDLQSTSRSHSTNN</sequence>
<dbReference type="GO" id="GO:0005524">
    <property type="term" value="F:ATP binding"/>
    <property type="evidence" value="ECO:0007669"/>
    <property type="project" value="UniProtKB-KW"/>
</dbReference>
<evidence type="ECO:0000313" key="7">
    <source>
        <dbReference type="Proteomes" id="UP001345219"/>
    </source>
</evidence>
<dbReference type="Gene3D" id="1.10.510.10">
    <property type="entry name" value="Transferase(Phosphotransferase) domain 1"/>
    <property type="match status" value="1"/>
</dbReference>
<evidence type="ECO:0000259" key="5">
    <source>
        <dbReference type="PROSITE" id="PS50011"/>
    </source>
</evidence>
<evidence type="ECO:0000313" key="6">
    <source>
        <dbReference type="EMBL" id="KAK4750551.1"/>
    </source>
</evidence>
<dbReference type="InterPro" id="IPR052059">
    <property type="entry name" value="CR_Ser/Thr_kinase"/>
</dbReference>
<comment type="caution">
    <text evidence="6">The sequence shown here is derived from an EMBL/GenBank/DDBJ whole genome shotgun (WGS) entry which is preliminary data.</text>
</comment>
<keyword evidence="4" id="KW-0067">ATP-binding</keyword>
<reference evidence="6 7" key="1">
    <citation type="journal article" date="2023" name="Hortic Res">
        <title>Pangenome of water caltrop reveals structural variations and asymmetric subgenome divergence after allopolyploidization.</title>
        <authorList>
            <person name="Zhang X."/>
            <person name="Chen Y."/>
            <person name="Wang L."/>
            <person name="Yuan Y."/>
            <person name="Fang M."/>
            <person name="Shi L."/>
            <person name="Lu R."/>
            <person name="Comes H.P."/>
            <person name="Ma Y."/>
            <person name="Chen Y."/>
            <person name="Huang G."/>
            <person name="Zhou Y."/>
            <person name="Zheng Z."/>
            <person name="Qiu Y."/>
        </authorList>
    </citation>
    <scope>NUCLEOTIDE SEQUENCE [LARGE SCALE GENOMIC DNA]</scope>
    <source>
        <tissue evidence="6">Roots</tissue>
    </source>
</reference>
<name>A0AAN7JN45_9MYRT</name>
<dbReference type="AlphaFoldDB" id="A0AAN7JN45"/>
<dbReference type="GO" id="GO:0004672">
    <property type="term" value="F:protein kinase activity"/>
    <property type="evidence" value="ECO:0007669"/>
    <property type="project" value="InterPro"/>
</dbReference>
<dbReference type="InterPro" id="IPR000719">
    <property type="entry name" value="Prot_kinase_dom"/>
</dbReference>
<dbReference type="InterPro" id="IPR011009">
    <property type="entry name" value="Kinase-like_dom_sf"/>
</dbReference>
<dbReference type="EMBL" id="JAXIOK010000017">
    <property type="protein sequence ID" value="KAK4750551.1"/>
    <property type="molecule type" value="Genomic_DNA"/>
</dbReference>
<dbReference type="PANTHER" id="PTHR47973">
    <property type="entry name" value="CYSTEINE-RICH RECEPTOR-LIKE PROTEIN KINASE 3"/>
    <property type="match status" value="1"/>
</dbReference>
<feature type="domain" description="Protein kinase" evidence="5">
    <location>
        <begin position="1"/>
        <end position="118"/>
    </location>
</feature>
<dbReference type="InterPro" id="IPR001245">
    <property type="entry name" value="Ser-Thr/Tyr_kinase_cat_dom"/>
</dbReference>
<evidence type="ECO:0000256" key="1">
    <source>
        <dbReference type="ARBA" id="ARBA00022679"/>
    </source>
</evidence>
<dbReference type="Proteomes" id="UP001345219">
    <property type="component" value="Chromosome 4"/>
</dbReference>
<proteinExistence type="predicted"/>
<evidence type="ECO:0000256" key="2">
    <source>
        <dbReference type="ARBA" id="ARBA00022741"/>
    </source>
</evidence>